<sequence>MTTDLIKLARIHYECGLIGLDELLERVAVVRWLANPGIDIGDPRMEPGEELFKNDASDTNLDSSQHDFQGTGHSHRAAELNDQWLEFLCLNTWVFTKADPDPYPSVPHGHFKSQNNKWPKLNPYTGRVFIAKHQEDQARRLSKKEMQKIWRDQEFRIFCRDMIIWYCERFPHHIFPVDVDKVFRMPRW</sequence>
<evidence type="ECO:0000313" key="2">
    <source>
        <dbReference type="EMBL" id="WLG83693.1"/>
    </source>
</evidence>
<accession>A0ABY9EU01</accession>
<gene>
    <name evidence="2" type="ORF">PSH97_21710</name>
</gene>
<protein>
    <submittedName>
        <fullName evidence="2">Uncharacterized protein</fullName>
    </submittedName>
</protein>
<feature type="compositionally biased region" description="Basic and acidic residues" evidence="1">
    <location>
        <begin position="44"/>
        <end position="56"/>
    </location>
</feature>
<feature type="region of interest" description="Disordered" evidence="1">
    <location>
        <begin position="44"/>
        <end position="72"/>
    </location>
</feature>
<proteinExistence type="predicted"/>
<keyword evidence="3" id="KW-1185">Reference proteome</keyword>
<feature type="compositionally biased region" description="Polar residues" evidence="1">
    <location>
        <begin position="57"/>
        <end position="72"/>
    </location>
</feature>
<name>A0ABY9EU01_9PSED</name>
<reference evidence="2 3" key="1">
    <citation type="submission" date="2023-02" db="EMBL/GenBank/DDBJ databases">
        <title>Evolution of Hrp T3SS in non-pathogenic Pseudomonas fluorescens.</title>
        <authorList>
            <person name="Liao K."/>
            <person name="Wei H."/>
            <person name="Gu Y."/>
        </authorList>
    </citation>
    <scope>NUCLEOTIDE SEQUENCE [LARGE SCALE GENOMIC DNA]</scope>
    <source>
        <strain evidence="2 3">FP1935</strain>
    </source>
</reference>
<dbReference type="RefSeq" id="WP_305446642.1">
    <property type="nucleotide sequence ID" value="NZ_CP117454.1"/>
</dbReference>
<evidence type="ECO:0000256" key="1">
    <source>
        <dbReference type="SAM" id="MobiDB-lite"/>
    </source>
</evidence>
<evidence type="ECO:0000313" key="3">
    <source>
        <dbReference type="Proteomes" id="UP001239418"/>
    </source>
</evidence>
<dbReference type="EMBL" id="CP117454">
    <property type="protein sequence ID" value="WLG83693.1"/>
    <property type="molecule type" value="Genomic_DNA"/>
</dbReference>
<dbReference type="Proteomes" id="UP001239418">
    <property type="component" value="Chromosome"/>
</dbReference>
<organism evidence="2 3">
    <name type="scientific">Pseudomonas cucumis</name>
    <dbReference type="NCBI Taxonomy" id="2954082"/>
    <lineage>
        <taxon>Bacteria</taxon>
        <taxon>Pseudomonadati</taxon>
        <taxon>Pseudomonadota</taxon>
        <taxon>Gammaproteobacteria</taxon>
        <taxon>Pseudomonadales</taxon>
        <taxon>Pseudomonadaceae</taxon>
        <taxon>Pseudomonas</taxon>
    </lineage>
</organism>